<feature type="compositionally biased region" description="Polar residues" evidence="8">
    <location>
        <begin position="689"/>
        <end position="722"/>
    </location>
</feature>
<dbReference type="GO" id="GO:0010494">
    <property type="term" value="C:cytoplasmic stress granule"/>
    <property type="evidence" value="ECO:0007669"/>
    <property type="project" value="Ensembl"/>
</dbReference>
<dbReference type="GO" id="GO:0062029">
    <property type="term" value="P:positive regulation of stress granule assembly"/>
    <property type="evidence" value="ECO:0007669"/>
    <property type="project" value="Ensembl"/>
</dbReference>
<dbReference type="InterPro" id="IPR041637">
    <property type="entry name" value="Caprin-1_dimer"/>
</dbReference>
<dbReference type="PANTHER" id="PTHR22922">
    <property type="entry name" value="GPI-ANCHORED PROTEIN P137"/>
    <property type="match status" value="1"/>
</dbReference>
<dbReference type="GeneTree" id="ENSGT00940000153438"/>
<dbReference type="Pfam" id="PF12287">
    <property type="entry name" value="Caprin-1_C"/>
    <property type="match status" value="1"/>
</dbReference>
<evidence type="ECO:0000256" key="6">
    <source>
        <dbReference type="ARBA" id="ARBA00023193"/>
    </source>
</evidence>
<evidence type="ECO:0000256" key="1">
    <source>
        <dbReference type="ARBA" id="ARBA00004496"/>
    </source>
</evidence>
<keyword evidence="12" id="KW-1185">Reference proteome</keyword>
<evidence type="ECO:0000313" key="12">
    <source>
        <dbReference type="Proteomes" id="UP000314987"/>
    </source>
</evidence>
<dbReference type="PANTHER" id="PTHR22922:SF3">
    <property type="entry name" value="CAPRIN-1"/>
    <property type="match status" value="1"/>
</dbReference>
<gene>
    <name evidence="11" type="primary">CAPRIN1</name>
</gene>
<evidence type="ECO:0000256" key="5">
    <source>
        <dbReference type="ARBA" id="ARBA00022884"/>
    </source>
</evidence>
<dbReference type="Pfam" id="PF18293">
    <property type="entry name" value="Caprin-1_dimer"/>
    <property type="match status" value="1"/>
</dbReference>
<dbReference type="AlphaFoldDB" id="A0A4X2KW89"/>
<dbReference type="OMA" id="GNNHWNS"/>
<evidence type="ECO:0000256" key="3">
    <source>
        <dbReference type="ARBA" id="ARBA00022490"/>
    </source>
</evidence>
<feature type="region of interest" description="Disordered" evidence="8">
    <location>
        <begin position="461"/>
        <end position="510"/>
    </location>
</feature>
<feature type="domain" description="Cytoplasmic activation/proliferation-associated protein-1 C term" evidence="9">
    <location>
        <begin position="406"/>
        <end position="732"/>
    </location>
</feature>
<feature type="compositionally biased region" description="Polar residues" evidence="8">
    <location>
        <begin position="480"/>
        <end position="496"/>
    </location>
</feature>
<dbReference type="GO" id="GO:0031252">
    <property type="term" value="C:cell leading edge"/>
    <property type="evidence" value="ECO:0007669"/>
    <property type="project" value="Ensembl"/>
</dbReference>
<dbReference type="GO" id="GO:0045202">
    <property type="term" value="C:synapse"/>
    <property type="evidence" value="ECO:0007669"/>
    <property type="project" value="Ensembl"/>
</dbReference>
<evidence type="ECO:0000256" key="7">
    <source>
        <dbReference type="SAM" id="Coils"/>
    </source>
</evidence>
<sequence length="756" mass="82873">MPSATNTTSSGKASGPPPGSSSSGAEAAAGSASGPAGAAAAGSQQQAASGGGTSSVQTEAMKQILGVIDKKLRNLEKKKGKLDDYQDRMNKGERLNQDQLDAVSKYQEVTNNLEFAKELQRSFMALSQDIQKTIKKTARREQLMREEAEQKRLKTVLELQFVLDKLGDDDVRSDLKRGVNGVPILSENEMSVLDDFYKLVQPERDMSMRLNEQYEQASIHLWDLLEGKEKPVCGTTYKILKELVERIFQTGYFDSTHNHQNGLCEEEEAAALPAGEDQAAEAGASIPMEKGNICIELQDGEEERFPIKVGPQGRGFSADGQGEVEPAEEYAEQNEVESTEYVNRQFMAETQFSNSEKEQVDEWTVETVEVVNSLQQQPQTTSPSVPEAHSLAPVTQADPLVRRQRVQDLMAQMQGPYNFIQDSMLDFESQTLDPAIVSAQPMNPSQNMDMPQLVCPPVHTESRLAQPNPVPVQPEATQVPLVSSTSEGYTTSQPMYQPSHAGEQRPQKEPIDQIQAAISLTADQAPTSSPLPAASQPQVFPAGSSKPLHSSGINVNAAPFQSMQTVFNMNAPVPPVNEPETLKQQNQYQAGYNQSFSNQPHQVEQTELQQEQLQAVVGTYHGSQDQSHQVAGNHQQPPQQNTGFPRSSQPYYNSRGVSRGGSRGTRGLMNGYRGPANGFRGGYDGYRPSFSNTPNSGYTQSQFNAPRDYSNYQRDGYQQNFKRGSGQSGPRGAPRGRGGPPRPNRGMPPMNTQQVN</sequence>
<reference evidence="12" key="1">
    <citation type="submission" date="2018-12" db="EMBL/GenBank/DDBJ databases">
        <authorList>
            <person name="Yazar S."/>
        </authorList>
    </citation>
    <scope>NUCLEOTIDE SEQUENCE [LARGE SCALE GENOMIC DNA]</scope>
</reference>
<dbReference type="GO" id="GO:0106288">
    <property type="term" value="P:regulation of deadenylation-dependent decapping of nuclear-transcribed mRNA"/>
    <property type="evidence" value="ECO:0007669"/>
    <property type="project" value="Ensembl"/>
</dbReference>
<feature type="region of interest" description="Disordered" evidence="8">
    <location>
        <begin position="1"/>
        <end position="56"/>
    </location>
</feature>
<dbReference type="GO" id="GO:0061003">
    <property type="term" value="P:positive regulation of dendritic spine morphogenesis"/>
    <property type="evidence" value="ECO:0007669"/>
    <property type="project" value="Ensembl"/>
</dbReference>
<evidence type="ECO:0000256" key="4">
    <source>
        <dbReference type="ARBA" id="ARBA00022782"/>
    </source>
</evidence>
<comment type="similarity">
    <text evidence="2">Belongs to the caprin family.</text>
</comment>
<proteinExistence type="inferred from homology"/>
<dbReference type="STRING" id="29139.ENSVURP00010016534"/>
<evidence type="ECO:0000256" key="8">
    <source>
        <dbReference type="SAM" id="MobiDB-lite"/>
    </source>
</evidence>
<protein>
    <submittedName>
        <fullName evidence="11">Cell cycle associated protein 1</fullName>
    </submittedName>
</protein>
<dbReference type="GO" id="GO:0005524">
    <property type="term" value="F:ATP binding"/>
    <property type="evidence" value="ECO:0007669"/>
    <property type="project" value="Ensembl"/>
</dbReference>
<evidence type="ECO:0000259" key="10">
    <source>
        <dbReference type="Pfam" id="PF18293"/>
    </source>
</evidence>
<dbReference type="GO" id="GO:0035591">
    <property type="term" value="F:signaling adaptor activity"/>
    <property type="evidence" value="ECO:0007669"/>
    <property type="project" value="Ensembl"/>
</dbReference>
<feature type="compositionally biased region" description="Low complexity" evidence="8">
    <location>
        <begin position="723"/>
        <end position="733"/>
    </location>
</feature>
<dbReference type="InterPro" id="IPR022070">
    <property type="entry name" value="Caprin-1_C"/>
</dbReference>
<dbReference type="Ensembl" id="ENSVURT00010018802.1">
    <property type="protein sequence ID" value="ENSVURP00010016534.1"/>
    <property type="gene ID" value="ENSVURG00010012674.1"/>
</dbReference>
<dbReference type="GO" id="GO:0000290">
    <property type="term" value="P:deadenylation-dependent decapping of nuclear-transcribed mRNA"/>
    <property type="evidence" value="ECO:0007669"/>
    <property type="project" value="Ensembl"/>
</dbReference>
<dbReference type="InterPro" id="IPR028816">
    <property type="entry name" value="Caprin"/>
</dbReference>
<dbReference type="GO" id="GO:0045947">
    <property type="term" value="P:negative regulation of translational initiation"/>
    <property type="evidence" value="ECO:0007669"/>
    <property type="project" value="Ensembl"/>
</dbReference>
<accession>A0A4X2KW89</accession>
<dbReference type="GO" id="GO:0140693">
    <property type="term" value="F:molecular condensate scaffold activity"/>
    <property type="evidence" value="ECO:0007669"/>
    <property type="project" value="Ensembl"/>
</dbReference>
<dbReference type="Proteomes" id="UP000314987">
    <property type="component" value="Unassembled WGS sequence"/>
</dbReference>
<keyword evidence="4" id="KW-0221">Differentiation</keyword>
<feature type="compositionally biased region" description="Low complexity" evidence="8">
    <location>
        <begin position="9"/>
        <end position="48"/>
    </location>
</feature>
<evidence type="ECO:0000256" key="2">
    <source>
        <dbReference type="ARBA" id="ARBA00007950"/>
    </source>
</evidence>
<keyword evidence="5" id="KW-0694">RNA-binding</keyword>
<dbReference type="GO" id="GO:0140677">
    <property type="term" value="F:molecular function activator activity"/>
    <property type="evidence" value="ECO:0007669"/>
    <property type="project" value="Ensembl"/>
</dbReference>
<keyword evidence="3" id="KW-0963">Cytoplasm</keyword>
<feature type="coiled-coil region" evidence="7">
    <location>
        <begin position="68"/>
        <end position="95"/>
    </location>
</feature>
<feature type="compositionally biased region" description="Polar residues" evidence="8">
    <location>
        <begin position="523"/>
        <end position="538"/>
    </location>
</feature>
<dbReference type="GO" id="GO:0007416">
    <property type="term" value="P:synapse assembly"/>
    <property type="evidence" value="ECO:0007669"/>
    <property type="project" value="Ensembl"/>
</dbReference>
<reference evidence="11" key="2">
    <citation type="submission" date="2025-08" db="UniProtKB">
        <authorList>
            <consortium name="Ensembl"/>
        </authorList>
    </citation>
    <scope>IDENTIFICATION</scope>
</reference>
<evidence type="ECO:0000313" key="11">
    <source>
        <dbReference type="Ensembl" id="ENSVURP00010016534.1"/>
    </source>
</evidence>
<comment type="subcellular location">
    <subcellularLocation>
        <location evidence="1">Cytoplasm</location>
    </subcellularLocation>
</comment>
<feature type="compositionally biased region" description="Polar residues" evidence="8">
    <location>
        <begin position="621"/>
        <end position="652"/>
    </location>
</feature>
<dbReference type="GO" id="GO:0034063">
    <property type="term" value="P:stress granule assembly"/>
    <property type="evidence" value="ECO:0007669"/>
    <property type="project" value="Ensembl"/>
</dbReference>
<keyword evidence="7" id="KW-0175">Coiled coil</keyword>
<feature type="region of interest" description="Disordered" evidence="8">
    <location>
        <begin position="620"/>
        <end position="756"/>
    </location>
</feature>
<organism evidence="11 12">
    <name type="scientific">Vombatus ursinus</name>
    <name type="common">Common wombat</name>
    <dbReference type="NCBI Taxonomy" id="29139"/>
    <lineage>
        <taxon>Eukaryota</taxon>
        <taxon>Metazoa</taxon>
        <taxon>Chordata</taxon>
        <taxon>Craniata</taxon>
        <taxon>Vertebrata</taxon>
        <taxon>Euteleostomi</taxon>
        <taxon>Mammalia</taxon>
        <taxon>Metatheria</taxon>
        <taxon>Diprotodontia</taxon>
        <taxon>Vombatidae</taxon>
        <taxon>Vombatus</taxon>
    </lineage>
</organism>
<dbReference type="GO" id="GO:0003729">
    <property type="term" value="F:mRNA binding"/>
    <property type="evidence" value="ECO:0007669"/>
    <property type="project" value="Ensembl"/>
</dbReference>
<keyword evidence="6" id="KW-0652">Protein synthesis inhibitor</keyword>
<dbReference type="GO" id="GO:0005829">
    <property type="term" value="C:cytosol"/>
    <property type="evidence" value="ECO:0007669"/>
    <property type="project" value="Ensembl"/>
</dbReference>
<feature type="region of interest" description="Disordered" evidence="8">
    <location>
        <begin position="523"/>
        <end position="548"/>
    </location>
</feature>
<dbReference type="GO" id="GO:0008298">
    <property type="term" value="P:intracellular mRNA localization"/>
    <property type="evidence" value="ECO:0007669"/>
    <property type="project" value="Ensembl"/>
</dbReference>
<evidence type="ECO:0000259" key="9">
    <source>
        <dbReference type="Pfam" id="PF12287"/>
    </source>
</evidence>
<reference evidence="11" key="3">
    <citation type="submission" date="2025-09" db="UniProtKB">
        <authorList>
            <consortium name="Ensembl"/>
        </authorList>
    </citation>
    <scope>IDENTIFICATION</scope>
</reference>
<feature type="domain" description="Caprin-1 dimerization" evidence="10">
    <location>
        <begin position="139"/>
        <end position="254"/>
    </location>
</feature>
<name>A0A4X2KW89_VOMUR</name>
<dbReference type="GO" id="GO:0048699">
    <property type="term" value="P:generation of neurons"/>
    <property type="evidence" value="ECO:0007669"/>
    <property type="project" value="Ensembl"/>
</dbReference>
<dbReference type="GO" id="GO:0030425">
    <property type="term" value="C:dendrite"/>
    <property type="evidence" value="ECO:0007669"/>
    <property type="project" value="Ensembl"/>
</dbReference>